<accession>A0AAD2HL92</accession>
<organism evidence="4 5">
    <name type="scientific">Mycena citricolor</name>
    <dbReference type="NCBI Taxonomy" id="2018698"/>
    <lineage>
        <taxon>Eukaryota</taxon>
        <taxon>Fungi</taxon>
        <taxon>Dikarya</taxon>
        <taxon>Basidiomycota</taxon>
        <taxon>Agaricomycotina</taxon>
        <taxon>Agaricomycetes</taxon>
        <taxon>Agaricomycetidae</taxon>
        <taxon>Agaricales</taxon>
        <taxon>Marasmiineae</taxon>
        <taxon>Mycenaceae</taxon>
        <taxon>Mycena</taxon>
    </lineage>
</organism>
<feature type="region of interest" description="Disordered" evidence="1">
    <location>
        <begin position="249"/>
        <end position="418"/>
    </location>
</feature>
<keyword evidence="5" id="KW-1185">Reference proteome</keyword>
<gene>
    <name evidence="4" type="ORF">MYCIT1_LOCUS26517</name>
</gene>
<protein>
    <submittedName>
        <fullName evidence="4">Uncharacterized protein</fullName>
    </submittedName>
</protein>
<feature type="transmembrane region" description="Helical" evidence="2">
    <location>
        <begin position="190"/>
        <end position="212"/>
    </location>
</feature>
<evidence type="ECO:0000313" key="5">
    <source>
        <dbReference type="Proteomes" id="UP001295794"/>
    </source>
</evidence>
<dbReference type="AlphaFoldDB" id="A0AAD2HL92"/>
<evidence type="ECO:0000256" key="3">
    <source>
        <dbReference type="SAM" id="SignalP"/>
    </source>
</evidence>
<comment type="caution">
    <text evidence="4">The sequence shown here is derived from an EMBL/GenBank/DDBJ whole genome shotgun (WGS) entry which is preliminary data.</text>
</comment>
<proteinExistence type="predicted"/>
<dbReference type="Proteomes" id="UP001295794">
    <property type="component" value="Unassembled WGS sequence"/>
</dbReference>
<evidence type="ECO:0000313" key="4">
    <source>
        <dbReference type="EMBL" id="CAK5277500.1"/>
    </source>
</evidence>
<sequence length="418" mass="42695">MSSCASSATATLTSVLTLELLTTTFTSSVTTLPPTFTTITSQGCALGNLSDVACLSTATTITSTIPGITSTVDVPVITTVPSLSTHITTLFGTSCSASASVSLPVSSSRSVISTPPPPPSPSVTPSSSMSAVVVTSQQSSTLANGQVTVVPLTVVSVVSGSITYVTAAASADPHTQTNTDGGSPPTIGPIIGGVLGGFFGLFAIVSIIWFVLRRRQRWDDIFNEERPPAPAKRFSLDPEVEPKPYQYGLVGQARTPPSASGFSPPNSPPASSANRHPTPGLMPLNLPRTVSSPGFSATTASSRPSSAGSMRPLDPGAHLSGHGHNTSKGSIGDGAVPAIPYNWGHHSPSPSADQAYFDRAGSPTSVREYDPPRRLMLANGSTHDPPSPSSSPPRTRSALNTSDSEAAVHPGAGRASTS</sequence>
<keyword evidence="3" id="KW-0732">Signal</keyword>
<name>A0AAD2HL92_9AGAR</name>
<keyword evidence="2" id="KW-0812">Transmembrane</keyword>
<feature type="region of interest" description="Disordered" evidence="1">
    <location>
        <begin position="107"/>
        <end position="127"/>
    </location>
</feature>
<reference evidence="4" key="1">
    <citation type="submission" date="2023-11" db="EMBL/GenBank/DDBJ databases">
        <authorList>
            <person name="De Vega J J."/>
            <person name="De Vega J J."/>
        </authorList>
    </citation>
    <scope>NUCLEOTIDE SEQUENCE</scope>
</reference>
<keyword evidence="2" id="KW-1133">Transmembrane helix</keyword>
<feature type="compositionally biased region" description="Low complexity" evidence="1">
    <location>
        <begin position="256"/>
        <end position="273"/>
    </location>
</feature>
<evidence type="ECO:0000256" key="1">
    <source>
        <dbReference type="SAM" id="MobiDB-lite"/>
    </source>
</evidence>
<feature type="chain" id="PRO_5042210614" evidence="3">
    <location>
        <begin position="27"/>
        <end position="418"/>
    </location>
</feature>
<evidence type="ECO:0000256" key="2">
    <source>
        <dbReference type="SAM" id="Phobius"/>
    </source>
</evidence>
<feature type="signal peptide" evidence="3">
    <location>
        <begin position="1"/>
        <end position="26"/>
    </location>
</feature>
<dbReference type="EMBL" id="CAVNYO010000419">
    <property type="protein sequence ID" value="CAK5277500.1"/>
    <property type="molecule type" value="Genomic_DNA"/>
</dbReference>
<keyword evidence="2" id="KW-0472">Membrane</keyword>
<feature type="compositionally biased region" description="Low complexity" evidence="1">
    <location>
        <begin position="296"/>
        <end position="312"/>
    </location>
</feature>